<dbReference type="EMBL" id="HACG01000148">
    <property type="protein sequence ID" value="CEK47013.1"/>
    <property type="molecule type" value="Transcribed_RNA"/>
</dbReference>
<sequence length="65" mass="7350">MSKIMHDHGFRCLLGTYTLHSANRVPYLSLMPQVLHDLRCSVLLAPQMSSPTRPSSSQYYLPSSQ</sequence>
<proteinExistence type="predicted"/>
<organism evidence="1">
    <name type="scientific">Arion vulgaris</name>
    <dbReference type="NCBI Taxonomy" id="1028688"/>
    <lineage>
        <taxon>Eukaryota</taxon>
        <taxon>Metazoa</taxon>
        <taxon>Spiralia</taxon>
        <taxon>Lophotrochozoa</taxon>
        <taxon>Mollusca</taxon>
        <taxon>Gastropoda</taxon>
        <taxon>Heterobranchia</taxon>
        <taxon>Euthyneura</taxon>
        <taxon>Panpulmonata</taxon>
        <taxon>Eupulmonata</taxon>
        <taxon>Stylommatophora</taxon>
        <taxon>Helicina</taxon>
        <taxon>Arionoidea</taxon>
        <taxon>Arionidae</taxon>
        <taxon>Arion</taxon>
    </lineage>
</organism>
<name>A0A0B6XT48_9EUPU</name>
<accession>A0A0B6XT48</accession>
<feature type="non-terminal residue" evidence="1">
    <location>
        <position position="65"/>
    </location>
</feature>
<evidence type="ECO:0000313" key="1">
    <source>
        <dbReference type="EMBL" id="CEK47013.1"/>
    </source>
</evidence>
<dbReference type="AlphaFoldDB" id="A0A0B6XT48"/>
<protein>
    <submittedName>
        <fullName evidence="1">Uncharacterized protein</fullName>
    </submittedName>
</protein>
<reference evidence="1" key="1">
    <citation type="submission" date="2014-12" db="EMBL/GenBank/DDBJ databases">
        <title>Insight into the proteome of Arion vulgaris.</title>
        <authorList>
            <person name="Aradska J."/>
            <person name="Bulat T."/>
            <person name="Smidak R."/>
            <person name="Sarate P."/>
            <person name="Gangsoo J."/>
            <person name="Sialana F."/>
            <person name="Bilban M."/>
            <person name="Lubec G."/>
        </authorList>
    </citation>
    <scope>NUCLEOTIDE SEQUENCE</scope>
    <source>
        <tissue evidence="1">Skin</tissue>
    </source>
</reference>
<gene>
    <name evidence="1" type="primary">ORF353</name>
</gene>